<keyword evidence="1" id="KW-0175">Coiled coil</keyword>
<proteinExistence type="predicted"/>
<keyword evidence="3" id="KW-1185">Reference proteome</keyword>
<accession>E4XP27</accession>
<dbReference type="AlphaFoldDB" id="E4XP27"/>
<dbReference type="EMBL" id="FN653089">
    <property type="protein sequence ID" value="CBY11615.1"/>
    <property type="molecule type" value="Genomic_DNA"/>
</dbReference>
<feature type="coiled-coil region" evidence="1">
    <location>
        <begin position="9"/>
        <end position="36"/>
    </location>
</feature>
<dbReference type="InterPro" id="IPR052682">
    <property type="entry name" value="MZB1"/>
</dbReference>
<dbReference type="OrthoDB" id="448621at2759"/>
<dbReference type="GO" id="GO:0005576">
    <property type="term" value="C:extracellular region"/>
    <property type="evidence" value="ECO:0007669"/>
    <property type="project" value="TreeGrafter"/>
</dbReference>
<evidence type="ECO:0000256" key="1">
    <source>
        <dbReference type="SAM" id="Coils"/>
    </source>
</evidence>
<dbReference type="PANTHER" id="PTHR15881:SF2">
    <property type="entry name" value="MARGINAL ZONE B- AND B1-CELL-SPECIFIC PROTEIN"/>
    <property type="match status" value="1"/>
</dbReference>
<reference evidence="2" key="1">
    <citation type="journal article" date="2010" name="Science">
        <title>Plasticity of animal genome architecture unmasked by rapid evolution of a pelagic tunicate.</title>
        <authorList>
            <person name="Denoeud F."/>
            <person name="Henriet S."/>
            <person name="Mungpakdee S."/>
            <person name="Aury J.M."/>
            <person name="Da Silva C."/>
            <person name="Brinkmann H."/>
            <person name="Mikhaleva J."/>
            <person name="Olsen L.C."/>
            <person name="Jubin C."/>
            <person name="Canestro C."/>
            <person name="Bouquet J.M."/>
            <person name="Danks G."/>
            <person name="Poulain J."/>
            <person name="Campsteijn C."/>
            <person name="Adamski M."/>
            <person name="Cross I."/>
            <person name="Yadetie F."/>
            <person name="Muffato M."/>
            <person name="Louis A."/>
            <person name="Butcher S."/>
            <person name="Tsagkogeorga G."/>
            <person name="Konrad A."/>
            <person name="Singh S."/>
            <person name="Jensen M.F."/>
            <person name="Cong E.H."/>
            <person name="Eikeseth-Otteraa H."/>
            <person name="Noel B."/>
            <person name="Anthouard V."/>
            <person name="Porcel B.M."/>
            <person name="Kachouri-Lafond R."/>
            <person name="Nishino A."/>
            <person name="Ugolini M."/>
            <person name="Chourrout P."/>
            <person name="Nishida H."/>
            <person name="Aasland R."/>
            <person name="Huzurbazar S."/>
            <person name="Westhof E."/>
            <person name="Delsuc F."/>
            <person name="Lehrach H."/>
            <person name="Reinhardt R."/>
            <person name="Weissenbach J."/>
            <person name="Roy S.W."/>
            <person name="Artiguenave F."/>
            <person name="Postlethwait J.H."/>
            <person name="Manak J.R."/>
            <person name="Thompson E.M."/>
            <person name="Jaillon O."/>
            <person name="Du Pasquier L."/>
            <person name="Boudinot P."/>
            <person name="Liberles D.A."/>
            <person name="Volff J.N."/>
            <person name="Philippe H."/>
            <person name="Lenhard B."/>
            <person name="Roest Crollius H."/>
            <person name="Wincker P."/>
            <person name="Chourrout D."/>
        </authorList>
    </citation>
    <scope>NUCLEOTIDE SEQUENCE [LARGE SCALE GENOMIC DNA]</scope>
</reference>
<protein>
    <recommendedName>
        <fullName evidence="4">DUF3456 domain-containing protein</fullName>
    </recommendedName>
</protein>
<evidence type="ECO:0008006" key="4">
    <source>
        <dbReference type="Google" id="ProtNLM"/>
    </source>
</evidence>
<gene>
    <name evidence="2" type="ORF">GSOID_T00016787001</name>
</gene>
<dbReference type="PANTHER" id="PTHR15881">
    <property type="entry name" value="MARGINAL ZONE B- AND B1-CELL-SPECIFIC PROTEIN"/>
    <property type="match status" value="1"/>
</dbReference>
<name>E4XP27_OIKDI</name>
<dbReference type="InParanoid" id="E4XP27"/>
<sequence>MIFLFALPALVLNQDIKEFQQRQREIEEQNSAQNHDFSGSGGINFQQPALDSEEIAENFMPARHQCDACRIVAMVMKNKIQDKVDLYPSIKAGKKLLRESEVVDLVESVCESEKSFEGAGVKVINGVERLAANGFETAEVPGVTQGGMSWPRRFKNYCFQVIEEQDFEWQIYKLFNDNKDTMEFELCFNGSNTACWKNPTQKPRAEL</sequence>
<evidence type="ECO:0000313" key="3">
    <source>
        <dbReference type="Proteomes" id="UP000001307"/>
    </source>
</evidence>
<dbReference type="GO" id="GO:0034663">
    <property type="term" value="C:endoplasmic reticulum chaperone complex"/>
    <property type="evidence" value="ECO:0007669"/>
    <property type="project" value="TreeGrafter"/>
</dbReference>
<dbReference type="Proteomes" id="UP000001307">
    <property type="component" value="Unassembled WGS sequence"/>
</dbReference>
<evidence type="ECO:0000313" key="2">
    <source>
        <dbReference type="EMBL" id="CBY11615.1"/>
    </source>
</evidence>
<organism evidence="2">
    <name type="scientific">Oikopleura dioica</name>
    <name type="common">Tunicate</name>
    <dbReference type="NCBI Taxonomy" id="34765"/>
    <lineage>
        <taxon>Eukaryota</taxon>
        <taxon>Metazoa</taxon>
        <taxon>Chordata</taxon>
        <taxon>Tunicata</taxon>
        <taxon>Appendicularia</taxon>
        <taxon>Copelata</taxon>
        <taxon>Oikopleuridae</taxon>
        <taxon>Oikopleura</taxon>
    </lineage>
</organism>